<feature type="compositionally biased region" description="Polar residues" evidence="1">
    <location>
        <begin position="177"/>
        <end position="187"/>
    </location>
</feature>
<dbReference type="PROSITE" id="PS00028">
    <property type="entry name" value="ZINC_FINGER_C2H2_1"/>
    <property type="match status" value="1"/>
</dbReference>
<reference evidence="3 4" key="1">
    <citation type="journal article" date="2021" name="Elife">
        <title>Chloroplast acquisition without the gene transfer in kleptoplastic sea slugs, Plakobranchus ocellatus.</title>
        <authorList>
            <person name="Maeda T."/>
            <person name="Takahashi S."/>
            <person name="Yoshida T."/>
            <person name="Shimamura S."/>
            <person name="Takaki Y."/>
            <person name="Nagai Y."/>
            <person name="Toyoda A."/>
            <person name="Suzuki Y."/>
            <person name="Arimoto A."/>
            <person name="Ishii H."/>
            <person name="Satoh N."/>
            <person name="Nishiyama T."/>
            <person name="Hasebe M."/>
            <person name="Maruyama T."/>
            <person name="Minagawa J."/>
            <person name="Obokata J."/>
            <person name="Shigenobu S."/>
        </authorList>
    </citation>
    <scope>NUCLEOTIDE SEQUENCE [LARGE SCALE GENOMIC DNA]</scope>
</reference>
<comment type="caution">
    <text evidence="3">The sequence shown here is derived from an EMBL/GenBank/DDBJ whole genome shotgun (WGS) entry which is preliminary data.</text>
</comment>
<feature type="compositionally biased region" description="Low complexity" evidence="1">
    <location>
        <begin position="42"/>
        <end position="62"/>
    </location>
</feature>
<feature type="compositionally biased region" description="Basic residues" evidence="1">
    <location>
        <begin position="160"/>
        <end position="170"/>
    </location>
</feature>
<sequence length="317" mass="34811">MSSAPKCKKTSAPDGEGKPRHRKTASGSDTEGSAGKVKVRKTTLANSSSVSNNNTASETSTEGDAAKSTMPKVRAPPKKRAKMELALLKAANLARRAIEERKVESLGTASSSSQLKHAGEAEEEISPEQQEFAKLGNETRKTGSGLDTGGKRGLLIQQKKASRRKSRPSKRSKEQSNNKSETQNGTVHQRKKLACPQPLMDKLKRQRQRKMSDATAALISSLALKLKAKLKDYKLSFGSEEAETVNEDISTEGIDKGRVYRCFSCSLCQLRLKNARRMVRHVRSHGTPDEEVLDMVCVGNFDDEYEVRSSFLRCAVI</sequence>
<accession>A0AAV4FW67</accession>
<dbReference type="InterPro" id="IPR013087">
    <property type="entry name" value="Znf_C2H2_type"/>
</dbReference>
<gene>
    <name evidence="3" type="ORF">ElyMa_003970100</name>
</gene>
<dbReference type="AlphaFoldDB" id="A0AAV4FW67"/>
<evidence type="ECO:0000259" key="2">
    <source>
        <dbReference type="PROSITE" id="PS00028"/>
    </source>
</evidence>
<keyword evidence="4" id="KW-1185">Reference proteome</keyword>
<feature type="region of interest" description="Disordered" evidence="1">
    <location>
        <begin position="101"/>
        <end position="193"/>
    </location>
</feature>
<evidence type="ECO:0000256" key="1">
    <source>
        <dbReference type="SAM" id="MobiDB-lite"/>
    </source>
</evidence>
<evidence type="ECO:0000313" key="3">
    <source>
        <dbReference type="EMBL" id="GFR77489.1"/>
    </source>
</evidence>
<evidence type="ECO:0000313" key="4">
    <source>
        <dbReference type="Proteomes" id="UP000762676"/>
    </source>
</evidence>
<feature type="domain" description="C2H2-type" evidence="2">
    <location>
        <begin position="265"/>
        <end position="285"/>
    </location>
</feature>
<dbReference type="EMBL" id="BMAT01008079">
    <property type="protein sequence ID" value="GFR77489.1"/>
    <property type="molecule type" value="Genomic_DNA"/>
</dbReference>
<feature type="region of interest" description="Disordered" evidence="1">
    <location>
        <begin position="1"/>
        <end position="80"/>
    </location>
</feature>
<dbReference type="Proteomes" id="UP000762676">
    <property type="component" value="Unassembled WGS sequence"/>
</dbReference>
<organism evidence="3 4">
    <name type="scientific">Elysia marginata</name>
    <dbReference type="NCBI Taxonomy" id="1093978"/>
    <lineage>
        <taxon>Eukaryota</taxon>
        <taxon>Metazoa</taxon>
        <taxon>Spiralia</taxon>
        <taxon>Lophotrochozoa</taxon>
        <taxon>Mollusca</taxon>
        <taxon>Gastropoda</taxon>
        <taxon>Heterobranchia</taxon>
        <taxon>Euthyneura</taxon>
        <taxon>Panpulmonata</taxon>
        <taxon>Sacoglossa</taxon>
        <taxon>Placobranchoidea</taxon>
        <taxon>Plakobranchidae</taxon>
        <taxon>Elysia</taxon>
    </lineage>
</organism>
<name>A0AAV4FW67_9GAST</name>
<proteinExistence type="predicted"/>
<protein>
    <recommendedName>
        <fullName evidence="2">C2H2-type domain-containing protein</fullName>
    </recommendedName>
</protein>